<evidence type="ECO:0000313" key="4">
    <source>
        <dbReference type="EMBL" id="OTN87528.1"/>
    </source>
</evidence>
<evidence type="ECO:0000256" key="2">
    <source>
        <dbReference type="SAM" id="MobiDB-lite"/>
    </source>
</evidence>
<dbReference type="NCBIfam" id="TIGR01446">
    <property type="entry name" value="DnaD_dom"/>
    <property type="match status" value="1"/>
</dbReference>
<dbReference type="Gene3D" id="1.10.10.630">
    <property type="entry name" value="DnaD domain-like"/>
    <property type="match status" value="1"/>
</dbReference>
<dbReference type="PANTHER" id="PTHR37293">
    <property type="entry name" value="PHAGE REPLICATION PROTEIN-RELATED"/>
    <property type="match status" value="1"/>
</dbReference>
<comment type="similarity">
    <text evidence="1">Belongs to the DnaB/DnaD family.</text>
</comment>
<name>A0A2C9X394_ENTFC</name>
<proteinExistence type="inferred from homology"/>
<reference evidence="4 5" key="1">
    <citation type="submission" date="2017-05" db="EMBL/GenBank/DDBJ databases">
        <title>The Genome Sequence of Enterococcus faecium 7H8_DIV0219.</title>
        <authorList>
            <consortium name="The Broad Institute Genomics Platform"/>
            <consortium name="The Broad Institute Genomic Center for Infectious Diseases"/>
            <person name="Earl A."/>
            <person name="Manson A."/>
            <person name="Schwartman J."/>
            <person name="Gilmore M."/>
            <person name="Abouelleil A."/>
            <person name="Cao P."/>
            <person name="Chapman S."/>
            <person name="Cusick C."/>
            <person name="Shea T."/>
            <person name="Young S."/>
            <person name="Neafsey D."/>
            <person name="Nusbaum C."/>
            <person name="Birren B."/>
        </authorList>
    </citation>
    <scope>NUCLEOTIDE SEQUENCE [LARGE SCALE GENOMIC DNA]</scope>
    <source>
        <strain evidence="4 5">7H8_DIV0219</strain>
    </source>
</reference>
<dbReference type="InterPro" id="IPR034829">
    <property type="entry name" value="DnaD-like_sf"/>
</dbReference>
<evidence type="ECO:0000256" key="1">
    <source>
        <dbReference type="ARBA" id="ARBA00093462"/>
    </source>
</evidence>
<gene>
    <name evidence="4" type="ORF">A5810_002846</name>
</gene>
<accession>A0A2C9X394</accession>
<dbReference type="RefSeq" id="WP_086323865.1">
    <property type="nucleotide sequence ID" value="NZ_NGKW01000008.1"/>
</dbReference>
<comment type="caution">
    <text evidence="4">The sequence shown here is derived from an EMBL/GenBank/DDBJ whole genome shotgun (WGS) entry which is preliminary data.</text>
</comment>
<dbReference type="EMBL" id="NGKW01000008">
    <property type="protein sequence ID" value="OTN87528.1"/>
    <property type="molecule type" value="Genomic_DNA"/>
</dbReference>
<dbReference type="InterPro" id="IPR006343">
    <property type="entry name" value="DnaB/C_C"/>
</dbReference>
<dbReference type="InterPro" id="IPR053162">
    <property type="entry name" value="DnaD"/>
</dbReference>
<organism evidence="4 5">
    <name type="scientific">Enterococcus faecium</name>
    <name type="common">Streptococcus faecium</name>
    <dbReference type="NCBI Taxonomy" id="1352"/>
    <lineage>
        <taxon>Bacteria</taxon>
        <taxon>Bacillati</taxon>
        <taxon>Bacillota</taxon>
        <taxon>Bacilli</taxon>
        <taxon>Lactobacillales</taxon>
        <taxon>Enterococcaceae</taxon>
        <taxon>Enterococcus</taxon>
    </lineage>
</organism>
<feature type="region of interest" description="Disordered" evidence="2">
    <location>
        <begin position="119"/>
        <end position="142"/>
    </location>
</feature>
<dbReference type="SUPFAM" id="SSF158499">
    <property type="entry name" value="DnaD domain-like"/>
    <property type="match status" value="1"/>
</dbReference>
<dbReference type="Proteomes" id="UP000194885">
    <property type="component" value="Unassembled WGS sequence"/>
</dbReference>
<feature type="compositionally biased region" description="Basic and acidic residues" evidence="2">
    <location>
        <begin position="256"/>
        <end position="270"/>
    </location>
</feature>
<feature type="domain" description="DnaB/C C-terminal" evidence="3">
    <location>
        <begin position="164"/>
        <end position="224"/>
    </location>
</feature>
<protein>
    <recommendedName>
        <fullName evidence="3">DnaB/C C-terminal domain-containing protein</fullName>
    </recommendedName>
</protein>
<evidence type="ECO:0000259" key="3">
    <source>
        <dbReference type="Pfam" id="PF07261"/>
    </source>
</evidence>
<sequence>MDYIRQILAFDDYLMYNQGLSSGQIALWRALMSINNKARWSEWFTASNQTLETLSGLSRQGINKNRNILKQLGLIDFRSNGRKATSYHIRKLYTSNSLQESVQHSSEIVAQECTTQLRNSSTLNKHKQNKNENETVSASASSVDLHSENSAVSYWLNQVNPTEAPTIIESIDYWVKDFNGQDEIVVLAIDEMLKNGAKSFKYLEKILKTWEEKGLDSVGKVQNHLNGHYQKKAKPQGFTRNVRREPIPEWLDDPEGYNRQKERGYEDVPF</sequence>
<dbReference type="Pfam" id="PF07261">
    <property type="entry name" value="DnaB_2"/>
    <property type="match status" value="1"/>
</dbReference>
<evidence type="ECO:0000313" key="5">
    <source>
        <dbReference type="Proteomes" id="UP000194885"/>
    </source>
</evidence>
<dbReference type="PANTHER" id="PTHR37293:SF5">
    <property type="entry name" value="DNA REPLICATION PROTEIN"/>
    <property type="match status" value="1"/>
</dbReference>
<dbReference type="AlphaFoldDB" id="A0A2C9X394"/>
<feature type="region of interest" description="Disordered" evidence="2">
    <location>
        <begin position="243"/>
        <end position="270"/>
    </location>
</feature>